<accession>A0A6G1HYT0</accession>
<dbReference type="Gene3D" id="2.60.200.40">
    <property type="match status" value="1"/>
</dbReference>
<dbReference type="SUPFAM" id="SSF111331">
    <property type="entry name" value="NAD kinase/diacylglycerol kinase-like"/>
    <property type="match status" value="1"/>
</dbReference>
<protein>
    <recommendedName>
        <fullName evidence="2">DAGKc domain-containing protein</fullName>
    </recommendedName>
</protein>
<dbReference type="Proteomes" id="UP000799640">
    <property type="component" value="Unassembled WGS sequence"/>
</dbReference>
<dbReference type="OrthoDB" id="3853857at2759"/>
<dbReference type="PANTHER" id="PTHR12358:SF31">
    <property type="entry name" value="ACYLGLYCEROL KINASE, MITOCHONDRIAL"/>
    <property type="match status" value="1"/>
</dbReference>
<sequence length="509" mass="53977">MHHRYTLMAQSGDSDAPFEPPTLAETLVDDADQTLDLGDAGKLVLAEDGLRIESPEAPSESPFAACCPAAFSPSDSKSRTIPYHLVLYAESSPSHLEIAFASRASKRLIPSTLSFPAPPPLAPSFAAALLTRAYGPALPRKRLKILVNPFGGQGRAQALYNAEIKPILDAARCVLDVETTKAGGHAGVIAAELDIEAYDAVVCCSGDGLPHEVFNGLARRADARRALGRVAVSQMPCGSGNALSWNLNGTGSASEAAVALVKGVRRGVDLASVTQVVGGEVVRSLSFLSQAYGLVADIDLGTEGLRWMGDVRFTLGVLARILARTTYAADVAVGVQVEGKERVREAWEAGLEGKEEEEDGREEEGLPPLRFGTVGDALPTGWTAVSVPELGNFYAGNMPLMSADTTFFHAALPRDGCFDLVTTPGDISRMDALGMMDSVGKGTFFDDKNVEYRKVVGYRLTPRIPSGYISIDGEKFPFVPLQVEVHRGLGTVIGLPGKGYVGVGFAKKE</sequence>
<dbReference type="GO" id="GO:0016020">
    <property type="term" value="C:membrane"/>
    <property type="evidence" value="ECO:0007669"/>
    <property type="project" value="TreeGrafter"/>
</dbReference>
<organism evidence="3 4">
    <name type="scientific">Trichodelitschia bisporula</name>
    <dbReference type="NCBI Taxonomy" id="703511"/>
    <lineage>
        <taxon>Eukaryota</taxon>
        <taxon>Fungi</taxon>
        <taxon>Dikarya</taxon>
        <taxon>Ascomycota</taxon>
        <taxon>Pezizomycotina</taxon>
        <taxon>Dothideomycetes</taxon>
        <taxon>Dothideomycetes incertae sedis</taxon>
        <taxon>Phaeotrichales</taxon>
        <taxon>Phaeotrichaceae</taxon>
        <taxon>Trichodelitschia</taxon>
    </lineage>
</organism>
<dbReference type="InterPro" id="IPR050187">
    <property type="entry name" value="Lipid_Phosphate_FormReg"/>
</dbReference>
<gene>
    <name evidence="3" type="ORF">EJ06DRAFT_492121</name>
</gene>
<name>A0A6G1HYT0_9PEZI</name>
<dbReference type="InterPro" id="IPR055916">
    <property type="entry name" value="DUF7493"/>
</dbReference>
<dbReference type="Gene3D" id="3.40.50.10330">
    <property type="entry name" value="Probable inorganic polyphosphate/atp-NAD kinase, domain 1"/>
    <property type="match status" value="1"/>
</dbReference>
<dbReference type="InterPro" id="IPR001206">
    <property type="entry name" value="Diacylglycerol_kinase_cat_dom"/>
</dbReference>
<dbReference type="PANTHER" id="PTHR12358">
    <property type="entry name" value="SPHINGOSINE KINASE"/>
    <property type="match status" value="1"/>
</dbReference>
<evidence type="ECO:0000313" key="3">
    <source>
        <dbReference type="EMBL" id="KAF2401094.1"/>
    </source>
</evidence>
<evidence type="ECO:0000313" key="4">
    <source>
        <dbReference type="Proteomes" id="UP000799640"/>
    </source>
</evidence>
<dbReference type="PROSITE" id="PS50146">
    <property type="entry name" value="DAGK"/>
    <property type="match status" value="1"/>
</dbReference>
<dbReference type="GO" id="GO:0016773">
    <property type="term" value="F:phosphotransferase activity, alcohol group as acceptor"/>
    <property type="evidence" value="ECO:0007669"/>
    <property type="project" value="UniProtKB-ARBA"/>
</dbReference>
<dbReference type="GO" id="GO:0001727">
    <property type="term" value="F:lipid kinase activity"/>
    <property type="evidence" value="ECO:0007669"/>
    <property type="project" value="TreeGrafter"/>
</dbReference>
<keyword evidence="4" id="KW-1185">Reference proteome</keyword>
<feature type="domain" description="DAGKc" evidence="2">
    <location>
        <begin position="138"/>
        <end position="279"/>
    </location>
</feature>
<dbReference type="EMBL" id="ML996693">
    <property type="protein sequence ID" value="KAF2401094.1"/>
    <property type="molecule type" value="Genomic_DNA"/>
</dbReference>
<dbReference type="Pfam" id="PF00781">
    <property type="entry name" value="DAGK_cat"/>
    <property type="match status" value="1"/>
</dbReference>
<proteinExistence type="predicted"/>
<dbReference type="GO" id="GO:0005737">
    <property type="term" value="C:cytoplasm"/>
    <property type="evidence" value="ECO:0007669"/>
    <property type="project" value="TreeGrafter"/>
</dbReference>
<dbReference type="GO" id="GO:0046512">
    <property type="term" value="P:sphingosine biosynthetic process"/>
    <property type="evidence" value="ECO:0007669"/>
    <property type="project" value="TreeGrafter"/>
</dbReference>
<dbReference type="Pfam" id="PF24321">
    <property type="entry name" value="DUF7493"/>
    <property type="match status" value="1"/>
</dbReference>
<dbReference type="SMART" id="SM00046">
    <property type="entry name" value="DAGKc"/>
    <property type="match status" value="1"/>
</dbReference>
<dbReference type="AlphaFoldDB" id="A0A6G1HYT0"/>
<reference evidence="3" key="1">
    <citation type="journal article" date="2020" name="Stud. Mycol.">
        <title>101 Dothideomycetes genomes: a test case for predicting lifestyles and emergence of pathogens.</title>
        <authorList>
            <person name="Haridas S."/>
            <person name="Albert R."/>
            <person name="Binder M."/>
            <person name="Bloem J."/>
            <person name="Labutti K."/>
            <person name="Salamov A."/>
            <person name="Andreopoulos B."/>
            <person name="Baker S."/>
            <person name="Barry K."/>
            <person name="Bills G."/>
            <person name="Bluhm B."/>
            <person name="Cannon C."/>
            <person name="Castanera R."/>
            <person name="Culley D."/>
            <person name="Daum C."/>
            <person name="Ezra D."/>
            <person name="Gonzalez J."/>
            <person name="Henrissat B."/>
            <person name="Kuo A."/>
            <person name="Liang C."/>
            <person name="Lipzen A."/>
            <person name="Lutzoni F."/>
            <person name="Magnuson J."/>
            <person name="Mondo S."/>
            <person name="Nolan M."/>
            <person name="Ohm R."/>
            <person name="Pangilinan J."/>
            <person name="Park H.-J."/>
            <person name="Ramirez L."/>
            <person name="Alfaro M."/>
            <person name="Sun H."/>
            <person name="Tritt A."/>
            <person name="Yoshinaga Y."/>
            <person name="Zwiers L.-H."/>
            <person name="Turgeon B."/>
            <person name="Goodwin S."/>
            <person name="Spatafora J."/>
            <person name="Crous P."/>
            <person name="Grigoriev I."/>
        </authorList>
    </citation>
    <scope>NUCLEOTIDE SEQUENCE</scope>
    <source>
        <strain evidence="3">CBS 262.69</strain>
    </source>
</reference>
<dbReference type="InterPro" id="IPR016064">
    <property type="entry name" value="NAD/diacylglycerol_kinase_sf"/>
</dbReference>
<dbReference type="InterPro" id="IPR017438">
    <property type="entry name" value="ATP-NAD_kinase_N"/>
</dbReference>
<evidence type="ECO:0000256" key="1">
    <source>
        <dbReference type="SAM" id="MobiDB-lite"/>
    </source>
</evidence>
<evidence type="ECO:0000259" key="2">
    <source>
        <dbReference type="PROSITE" id="PS50146"/>
    </source>
</evidence>
<feature type="region of interest" description="Disordered" evidence="1">
    <location>
        <begin position="350"/>
        <end position="370"/>
    </location>
</feature>